<keyword evidence="8" id="KW-1185">Reference proteome</keyword>
<proteinExistence type="inferred from homology"/>
<reference evidence="7" key="1">
    <citation type="submission" date="2021-04" db="EMBL/GenBank/DDBJ databases">
        <authorList>
            <person name="Zhang D.-C."/>
        </authorList>
    </citation>
    <scope>NUCLEOTIDE SEQUENCE</scope>
    <source>
        <strain evidence="7">CGMCC 1.15697</strain>
    </source>
</reference>
<sequence>MANTAQSGKSTAKQAPKIGAKIRRLRREQGLTQAQLAERLGVSASYLNLIEHNRRKLTTDLLLGIAEQFKLDFASLAEDDESRLYNDVMDAFGDRLFEEVELTNTDVRELVTASPQAARALLTLYDAYYKTLNDARSLAAQMTDGEEDGGGFGIGGFALADLAPADLISDMIQENQNHFADLEHEADRVRREVKMVGDTVGHDTAALSWERMADYLREAHGVRTVFATPEPTPGTGGEAGTGTGGIARRFDKRDRALTISARLDAQARAFQLAHQIGQLSADPVLEMLLTENRIKQEQGRALGRVALANYFAAALLMPYEEVLGAARATRYDIELLQHQFNASFEQVCHRLTSLTRPGDAGIPLHMLRVDTAGNISKRFTLSGLPIPRHGGACARWNVYSAFLNPGVIQAQVSKLPEGQAYFCIARTVRKGGVGHGARSYFQSIGIGCDLRYAREMVYSDDVELDRPERFGEIGVACRICERMDCGQRAFPPVHLRYTVDPDLRGASPYTAPGWPWHHERPGPTR</sequence>
<feature type="domain" description="HTH cro/C1-type" evidence="6">
    <location>
        <begin position="22"/>
        <end position="76"/>
    </location>
</feature>
<dbReference type="InterPro" id="IPR050807">
    <property type="entry name" value="TransReg_Diox_bact_type"/>
</dbReference>
<evidence type="ECO:0000259" key="6">
    <source>
        <dbReference type="PROSITE" id="PS50943"/>
    </source>
</evidence>
<evidence type="ECO:0000256" key="2">
    <source>
        <dbReference type="ARBA" id="ARBA00023015"/>
    </source>
</evidence>
<feature type="compositionally biased region" description="Gly residues" evidence="5">
    <location>
        <begin position="234"/>
        <end position="245"/>
    </location>
</feature>
<dbReference type="Gene3D" id="1.10.260.40">
    <property type="entry name" value="lambda repressor-like DNA-binding domains"/>
    <property type="match status" value="1"/>
</dbReference>
<evidence type="ECO:0000313" key="8">
    <source>
        <dbReference type="Proteomes" id="UP000672602"/>
    </source>
</evidence>
<dbReference type="InterPro" id="IPR026281">
    <property type="entry name" value="HTH_RamB"/>
</dbReference>
<evidence type="ECO:0000256" key="1">
    <source>
        <dbReference type="ARBA" id="ARBA00007227"/>
    </source>
</evidence>
<dbReference type="Pfam" id="PF01381">
    <property type="entry name" value="HTH_3"/>
    <property type="match status" value="1"/>
</dbReference>
<dbReference type="EMBL" id="JAGMWN010000006">
    <property type="protein sequence ID" value="MBP5857974.1"/>
    <property type="molecule type" value="Genomic_DNA"/>
</dbReference>
<organism evidence="7 8">
    <name type="scientific">Marivibrio halodurans</name>
    <dbReference type="NCBI Taxonomy" id="2039722"/>
    <lineage>
        <taxon>Bacteria</taxon>
        <taxon>Pseudomonadati</taxon>
        <taxon>Pseudomonadota</taxon>
        <taxon>Alphaproteobacteria</taxon>
        <taxon>Rhodospirillales</taxon>
        <taxon>Rhodospirillaceae</taxon>
        <taxon>Marivibrio</taxon>
    </lineage>
</organism>
<name>A0A8J7V4R6_9PROT</name>
<gene>
    <name evidence="7" type="ORF">KAJ83_13225</name>
</gene>
<dbReference type="SMART" id="SM00530">
    <property type="entry name" value="HTH_XRE"/>
    <property type="match status" value="1"/>
</dbReference>
<keyword evidence="2" id="KW-0805">Transcription regulation</keyword>
<dbReference type="InterPro" id="IPR001387">
    <property type="entry name" value="Cro/C1-type_HTH"/>
</dbReference>
<dbReference type="PANTHER" id="PTHR46797">
    <property type="entry name" value="HTH-TYPE TRANSCRIPTIONAL REGULATOR"/>
    <property type="match status" value="1"/>
</dbReference>
<dbReference type="RefSeq" id="WP_210682564.1">
    <property type="nucleotide sequence ID" value="NZ_JAGMWN010000006.1"/>
</dbReference>
<dbReference type="PIRSF" id="PIRSF019251">
    <property type="entry name" value="Rv0465c"/>
    <property type="match status" value="1"/>
</dbReference>
<evidence type="ECO:0000256" key="5">
    <source>
        <dbReference type="SAM" id="MobiDB-lite"/>
    </source>
</evidence>
<dbReference type="PROSITE" id="PS50943">
    <property type="entry name" value="HTH_CROC1"/>
    <property type="match status" value="1"/>
</dbReference>
<dbReference type="GO" id="GO:0003677">
    <property type="term" value="F:DNA binding"/>
    <property type="evidence" value="ECO:0007669"/>
    <property type="project" value="UniProtKB-KW"/>
</dbReference>
<accession>A0A8J7V4R6</accession>
<dbReference type="InterPro" id="IPR010982">
    <property type="entry name" value="Lambda_DNA-bd_dom_sf"/>
</dbReference>
<dbReference type="GO" id="GO:0005829">
    <property type="term" value="C:cytosol"/>
    <property type="evidence" value="ECO:0007669"/>
    <property type="project" value="TreeGrafter"/>
</dbReference>
<dbReference type="InterPro" id="IPR018653">
    <property type="entry name" value="ScfR_C"/>
</dbReference>
<dbReference type="Proteomes" id="UP000672602">
    <property type="component" value="Unassembled WGS sequence"/>
</dbReference>
<comment type="caution">
    <text evidence="7">The sequence shown here is derived from an EMBL/GenBank/DDBJ whole genome shotgun (WGS) entry which is preliminary data.</text>
</comment>
<evidence type="ECO:0000313" key="7">
    <source>
        <dbReference type="EMBL" id="MBP5857974.1"/>
    </source>
</evidence>
<dbReference type="CDD" id="cd00093">
    <property type="entry name" value="HTH_XRE"/>
    <property type="match status" value="1"/>
</dbReference>
<dbReference type="AlphaFoldDB" id="A0A8J7V4R6"/>
<evidence type="ECO:0000256" key="4">
    <source>
        <dbReference type="ARBA" id="ARBA00023163"/>
    </source>
</evidence>
<dbReference type="InterPro" id="IPR010359">
    <property type="entry name" value="IrrE_HExxH"/>
</dbReference>
<protein>
    <submittedName>
        <fullName evidence="7">DUF2083 domain-containing protein</fullName>
    </submittedName>
</protein>
<keyword evidence="4" id="KW-0804">Transcription</keyword>
<dbReference type="Pfam" id="PF09856">
    <property type="entry name" value="ScfRs"/>
    <property type="match status" value="1"/>
</dbReference>
<dbReference type="PANTHER" id="PTHR46797:SF23">
    <property type="entry name" value="HTH-TYPE TRANSCRIPTIONAL REGULATOR SUTR"/>
    <property type="match status" value="1"/>
</dbReference>
<keyword evidence="3" id="KW-0238">DNA-binding</keyword>
<evidence type="ECO:0000256" key="3">
    <source>
        <dbReference type="ARBA" id="ARBA00023125"/>
    </source>
</evidence>
<dbReference type="Pfam" id="PF06114">
    <property type="entry name" value="Peptidase_M78"/>
    <property type="match status" value="1"/>
</dbReference>
<comment type="similarity">
    <text evidence="1">Belongs to the short-chain fatty acyl-CoA assimilation regulator (ScfR) family.</text>
</comment>
<feature type="region of interest" description="Disordered" evidence="5">
    <location>
        <begin position="226"/>
        <end position="245"/>
    </location>
</feature>
<dbReference type="SUPFAM" id="SSF47413">
    <property type="entry name" value="lambda repressor-like DNA-binding domains"/>
    <property type="match status" value="1"/>
</dbReference>
<dbReference type="GO" id="GO:0003700">
    <property type="term" value="F:DNA-binding transcription factor activity"/>
    <property type="evidence" value="ECO:0007669"/>
    <property type="project" value="TreeGrafter"/>
</dbReference>